<keyword evidence="12" id="KW-0067">ATP-binding</keyword>
<evidence type="ECO:0000256" key="5">
    <source>
        <dbReference type="ARBA" id="ARBA00022679"/>
    </source>
</evidence>
<dbReference type="SMART" id="SM00387">
    <property type="entry name" value="HATPase_c"/>
    <property type="match status" value="1"/>
</dbReference>
<dbReference type="SMART" id="SM00073">
    <property type="entry name" value="HPT"/>
    <property type="match status" value="1"/>
</dbReference>
<sequence>MPLPSPFRILQRTSFAILTIVVTPVVLMMVATLVCLLAYKRVETNLDEIVAGSIPATQASSDAELALTKMGVATLKAVAVYDLDKRQQYLAEARQQGQRLLAATHRLERLPLPSPGKEKAIAIAEHTPRLVETHLPIWRLLDECTVFATEDAHQLFEQTVPPLHQKVFDSVSEFKAYHKDRVSRQKQSAAQALHTSKLCLLVGNILIAGIGLLLGYLLSRRILTHVAWTLQTLKQVAKGNLEARLNIVSEGEFGEIAAVLNSAIKTSQVTLKQLTDRNRDIQTLLDSVEEGFFTIDKNLTISDERSGAVKRMLTDPGPEETLPDFIRRYDTTVGDWTEFALQEVFEEVMPIEVTLDQVPQRFEHDERTFSIRYTPIRDLSGELKLAVVFRDITTAVHQEQLEVIQREMMSIVHRITEDKSGFLEFFREADHLVKSLQSDSTEDTHLTLRRIHTLKGNASIFGLERLGRICHEIESAVEELHQLPEDGRLERLVACWDSVKEYIDRVIGNNSDQIEVHCKEYNETVISVLNRIPHERIATRMASWRLEPTEIWMKRVKEQAEALAKRMGKGDINVTCTGGDLRLCPDDWSEFWSAFVHVIRNAVDHGLEPPEERVRLEKPESGQIDLSTTIQDDRFVVQLTDDGRGIDWKRIHQLAVQRKLPANTHQQLVEALMFDGVSTRDHVTETSGRGVGMAAVRSSCEKLGGEMQIESALGHGTTITFTFPVDQMATQTIETLRHHGLPEPFRVATGPANVVLDNSLDTPLADGPMLPFNHS</sequence>
<dbReference type="Gene3D" id="3.30.450.20">
    <property type="entry name" value="PAS domain"/>
    <property type="match status" value="1"/>
</dbReference>
<feature type="modified residue" description="Phosphohistidine" evidence="7">
    <location>
        <position position="452"/>
    </location>
</feature>
<evidence type="ECO:0000259" key="10">
    <source>
        <dbReference type="PROSITE" id="PS50885"/>
    </source>
</evidence>
<dbReference type="PANTHER" id="PTHR43395">
    <property type="entry name" value="SENSOR HISTIDINE KINASE CHEA"/>
    <property type="match status" value="1"/>
</dbReference>
<evidence type="ECO:0000313" key="12">
    <source>
        <dbReference type="EMBL" id="MDM4015022.1"/>
    </source>
</evidence>
<protein>
    <recommendedName>
        <fullName evidence="3">histidine kinase</fullName>
        <ecNumber evidence="3">2.7.13.3</ecNumber>
    </recommendedName>
</protein>
<dbReference type="InterPro" id="IPR051315">
    <property type="entry name" value="Bact_Chemotaxis_CheA"/>
</dbReference>
<comment type="caution">
    <text evidence="12">The sequence shown here is derived from an EMBL/GenBank/DDBJ whole genome shotgun (WGS) entry which is preliminary data.</text>
</comment>
<dbReference type="InterPro" id="IPR008207">
    <property type="entry name" value="Sig_transdc_His_kin_Hpt_dom"/>
</dbReference>
<dbReference type="InterPro" id="IPR003594">
    <property type="entry name" value="HATPase_dom"/>
</dbReference>
<evidence type="ECO:0000256" key="8">
    <source>
        <dbReference type="SAM" id="Phobius"/>
    </source>
</evidence>
<evidence type="ECO:0000313" key="13">
    <source>
        <dbReference type="Proteomes" id="UP001239462"/>
    </source>
</evidence>
<feature type="domain" description="Histidine kinase" evidence="9">
    <location>
        <begin position="595"/>
        <end position="727"/>
    </location>
</feature>
<evidence type="ECO:0000256" key="6">
    <source>
        <dbReference type="ARBA" id="ARBA00022777"/>
    </source>
</evidence>
<evidence type="ECO:0000256" key="7">
    <source>
        <dbReference type="PROSITE-ProRule" id="PRU00110"/>
    </source>
</evidence>
<keyword evidence="12" id="KW-0547">Nucleotide-binding</keyword>
<dbReference type="InterPro" id="IPR003660">
    <property type="entry name" value="HAMP_dom"/>
</dbReference>
<evidence type="ECO:0000259" key="11">
    <source>
        <dbReference type="PROSITE" id="PS50894"/>
    </source>
</evidence>
<comment type="subcellular location">
    <subcellularLocation>
        <location evidence="2">Membrane</location>
    </subcellularLocation>
</comment>
<organism evidence="12 13">
    <name type="scientific">Roseiconus lacunae</name>
    <dbReference type="NCBI Taxonomy" id="2605694"/>
    <lineage>
        <taxon>Bacteria</taxon>
        <taxon>Pseudomonadati</taxon>
        <taxon>Planctomycetota</taxon>
        <taxon>Planctomycetia</taxon>
        <taxon>Pirellulales</taxon>
        <taxon>Pirellulaceae</taxon>
        <taxon>Roseiconus</taxon>
    </lineage>
</organism>
<comment type="catalytic activity">
    <reaction evidence="1">
        <text>ATP + protein L-histidine = ADP + protein N-phospho-L-histidine.</text>
        <dbReference type="EC" id="2.7.13.3"/>
    </reaction>
</comment>
<proteinExistence type="predicted"/>
<keyword evidence="8" id="KW-1133">Transmembrane helix</keyword>
<dbReference type="Pfam" id="PF01627">
    <property type="entry name" value="Hpt"/>
    <property type="match status" value="1"/>
</dbReference>
<feature type="transmembrane region" description="Helical" evidence="8">
    <location>
        <begin position="198"/>
        <end position="218"/>
    </location>
</feature>
<keyword evidence="8" id="KW-0812">Transmembrane</keyword>
<evidence type="ECO:0000256" key="1">
    <source>
        <dbReference type="ARBA" id="ARBA00000085"/>
    </source>
</evidence>
<accession>A0ABT7PEV5</accession>
<dbReference type="PROSITE" id="PS50109">
    <property type="entry name" value="HIS_KIN"/>
    <property type="match status" value="1"/>
</dbReference>
<feature type="domain" description="HPt" evidence="11">
    <location>
        <begin position="411"/>
        <end position="506"/>
    </location>
</feature>
<dbReference type="PROSITE" id="PS50894">
    <property type="entry name" value="HPT"/>
    <property type="match status" value="1"/>
</dbReference>
<evidence type="ECO:0000259" key="9">
    <source>
        <dbReference type="PROSITE" id="PS50109"/>
    </source>
</evidence>
<keyword evidence="5" id="KW-0808">Transferase</keyword>
<keyword evidence="6" id="KW-0418">Kinase</keyword>
<evidence type="ECO:0000256" key="4">
    <source>
        <dbReference type="ARBA" id="ARBA00022553"/>
    </source>
</evidence>
<dbReference type="CDD" id="cd00088">
    <property type="entry name" value="HPT"/>
    <property type="match status" value="1"/>
</dbReference>
<keyword evidence="8" id="KW-0472">Membrane</keyword>
<dbReference type="InterPro" id="IPR005467">
    <property type="entry name" value="His_kinase_dom"/>
</dbReference>
<dbReference type="EC" id="2.7.13.3" evidence="3"/>
<dbReference type="PRINTS" id="PR00344">
    <property type="entry name" value="BCTRLSENSOR"/>
</dbReference>
<dbReference type="InterPro" id="IPR036641">
    <property type="entry name" value="HPT_dom_sf"/>
</dbReference>
<dbReference type="Gene3D" id="6.10.340.10">
    <property type="match status" value="1"/>
</dbReference>
<dbReference type="GO" id="GO:0005524">
    <property type="term" value="F:ATP binding"/>
    <property type="evidence" value="ECO:0007669"/>
    <property type="project" value="UniProtKB-KW"/>
</dbReference>
<dbReference type="InterPro" id="IPR036890">
    <property type="entry name" value="HATPase_C_sf"/>
</dbReference>
<dbReference type="PROSITE" id="PS50885">
    <property type="entry name" value="HAMP"/>
    <property type="match status" value="1"/>
</dbReference>
<dbReference type="SUPFAM" id="SSF55874">
    <property type="entry name" value="ATPase domain of HSP90 chaperone/DNA topoisomerase II/histidine kinase"/>
    <property type="match status" value="1"/>
</dbReference>
<dbReference type="InterPro" id="IPR004358">
    <property type="entry name" value="Sig_transdc_His_kin-like_C"/>
</dbReference>
<keyword evidence="13" id="KW-1185">Reference proteome</keyword>
<name>A0ABT7PEV5_9BACT</name>
<dbReference type="Proteomes" id="UP001239462">
    <property type="component" value="Unassembled WGS sequence"/>
</dbReference>
<dbReference type="CDD" id="cd06225">
    <property type="entry name" value="HAMP"/>
    <property type="match status" value="1"/>
</dbReference>
<dbReference type="Gene3D" id="3.30.565.10">
    <property type="entry name" value="Histidine kinase-like ATPase, C-terminal domain"/>
    <property type="match status" value="1"/>
</dbReference>
<evidence type="ECO:0000256" key="2">
    <source>
        <dbReference type="ARBA" id="ARBA00004370"/>
    </source>
</evidence>
<feature type="transmembrane region" description="Helical" evidence="8">
    <location>
        <begin position="15"/>
        <end position="39"/>
    </location>
</feature>
<feature type="domain" description="HAMP" evidence="10">
    <location>
        <begin position="220"/>
        <end position="272"/>
    </location>
</feature>
<dbReference type="PANTHER" id="PTHR43395:SF10">
    <property type="entry name" value="CHEMOTAXIS PROTEIN CHEA"/>
    <property type="match status" value="1"/>
</dbReference>
<dbReference type="Pfam" id="PF02518">
    <property type="entry name" value="HATPase_c"/>
    <property type="match status" value="1"/>
</dbReference>
<dbReference type="Gene3D" id="1.20.120.160">
    <property type="entry name" value="HPT domain"/>
    <property type="match status" value="1"/>
</dbReference>
<dbReference type="SUPFAM" id="SSF47226">
    <property type="entry name" value="Histidine-containing phosphotransfer domain, HPT domain"/>
    <property type="match status" value="1"/>
</dbReference>
<evidence type="ECO:0000256" key="3">
    <source>
        <dbReference type="ARBA" id="ARBA00012438"/>
    </source>
</evidence>
<dbReference type="RefSeq" id="WP_289162595.1">
    <property type="nucleotide sequence ID" value="NZ_JASZZN010000004.1"/>
</dbReference>
<keyword evidence="4 7" id="KW-0597">Phosphoprotein</keyword>
<reference evidence="12 13" key="1">
    <citation type="submission" date="2023-06" db="EMBL/GenBank/DDBJ databases">
        <title>Roseiconus lacunae JC819 isolated from Gulf of Mannar region, Tamil Nadu.</title>
        <authorList>
            <person name="Pk S."/>
            <person name="Ch S."/>
            <person name="Ch V.R."/>
        </authorList>
    </citation>
    <scope>NUCLEOTIDE SEQUENCE [LARGE SCALE GENOMIC DNA]</scope>
    <source>
        <strain evidence="12 13">JC819</strain>
    </source>
</reference>
<dbReference type="EMBL" id="JASZZN010000004">
    <property type="protein sequence ID" value="MDM4015022.1"/>
    <property type="molecule type" value="Genomic_DNA"/>
</dbReference>
<gene>
    <name evidence="12" type="ORF">QTN89_06245</name>
</gene>